<dbReference type="PANTHER" id="PTHR24148">
    <property type="entry name" value="ANKYRIN REPEAT DOMAIN-CONTAINING PROTEIN 39 HOMOLOG-RELATED"/>
    <property type="match status" value="1"/>
</dbReference>
<dbReference type="Pfam" id="PF26639">
    <property type="entry name" value="Het-6_barrel"/>
    <property type="match status" value="1"/>
</dbReference>
<dbReference type="InterPro" id="IPR010730">
    <property type="entry name" value="HET"/>
</dbReference>
<evidence type="ECO:0000259" key="1">
    <source>
        <dbReference type="Pfam" id="PF06985"/>
    </source>
</evidence>
<gene>
    <name evidence="2" type="ORF">CRHIZ90672A_00005150</name>
</gene>
<name>A0A9N9VMF0_9HYPO</name>
<keyword evidence="3" id="KW-1185">Reference proteome</keyword>
<evidence type="ECO:0000313" key="3">
    <source>
        <dbReference type="Proteomes" id="UP000696573"/>
    </source>
</evidence>
<reference evidence="2" key="1">
    <citation type="submission" date="2021-10" db="EMBL/GenBank/DDBJ databases">
        <authorList>
            <person name="Piombo E."/>
        </authorList>
    </citation>
    <scope>NUCLEOTIDE SEQUENCE</scope>
</reference>
<dbReference type="Proteomes" id="UP000696573">
    <property type="component" value="Unassembled WGS sequence"/>
</dbReference>
<proteinExistence type="predicted"/>
<dbReference type="PANTHER" id="PTHR24148:SF82">
    <property type="entry name" value="HETEROKARYON INCOMPATIBILITY DOMAIN-CONTAINING PROTEIN"/>
    <property type="match status" value="1"/>
</dbReference>
<dbReference type="EMBL" id="CABFNQ020000702">
    <property type="protein sequence ID" value="CAH0025005.1"/>
    <property type="molecule type" value="Genomic_DNA"/>
</dbReference>
<organism evidence="2 3">
    <name type="scientific">Clonostachys rhizophaga</name>
    <dbReference type="NCBI Taxonomy" id="160324"/>
    <lineage>
        <taxon>Eukaryota</taxon>
        <taxon>Fungi</taxon>
        <taxon>Dikarya</taxon>
        <taxon>Ascomycota</taxon>
        <taxon>Pezizomycotina</taxon>
        <taxon>Sordariomycetes</taxon>
        <taxon>Hypocreomycetidae</taxon>
        <taxon>Hypocreales</taxon>
        <taxon>Bionectriaceae</taxon>
        <taxon>Clonostachys</taxon>
    </lineage>
</organism>
<sequence length="777" mass="88835">MEELRRTFFTWEREPYPTDLLANETRLVALLPGKWNDDIRCELFRVSGESAIERPPYQALSYAWGAPGQQASHIQVNGCEFSVTVNLSTALRFLRENDEPIVLWIDALCINQQNDTERSSQVAKMRDIYSAADQVIIFLGDDLNPRAGKSFRRDARPCVRFTGHDSDSDLIRQYMRKWASSLTTEQVSAPDIFCLFAILSRQIDRPRFPKEIPVRHLGAIFEAVRTMLTARWWDRIWVVQEAVVADHMIVRYGNASMPWKTLATVASLCYQDASSNWPDSVSPDDRKVLRLLSRVRDLDHFRQTWRAQSQKLDLLALLRQFCNRTSSDSRDKIFALLGLCDQSQTLNPDYSWDEVTVYVKYLVQMIQQKGSLSPLNGDIGRKKRRDMPSWVPNWNATFDESDRGRLALSELYDACGGVASIVLMHDDQRGSFVDYFDYHPPEGWDRGKTSSQIEEGMARLVESLESESQPEAYLPESVGHWLWDNAGILRPLDGPVSKWEALLQKLISFCHPLGQRQPTRFINHSLLIVENINVDGCTNWSLLAKGRFLGTVIKVFEPLYSCSDTEAVLNETKRWFEMSLSLNKEYEPSNLAAMFAETLLSSAKLTESGPERLGVQDKALLVSWLRRALWKEDFAQQFYHPSQTLPQDIELLDPLVAESFSAAMRLSITKRAFFITNDSRIGLGPISIRESDEIYILPGGKMPFILNRSPGHSRPPTFDLVGECYLHGCMDGQMGLPNEGGIPDHPYFWPYRQEPHVLASYEIQGEGEPDIRWISVW</sequence>
<feature type="domain" description="Heterokaryon incompatibility" evidence="1">
    <location>
        <begin position="57"/>
        <end position="241"/>
    </location>
</feature>
<protein>
    <recommendedName>
        <fullName evidence="1">Heterokaryon incompatibility domain-containing protein</fullName>
    </recommendedName>
</protein>
<accession>A0A9N9VMF0</accession>
<dbReference type="AlphaFoldDB" id="A0A9N9VMF0"/>
<dbReference type="Pfam" id="PF06985">
    <property type="entry name" value="HET"/>
    <property type="match status" value="1"/>
</dbReference>
<evidence type="ECO:0000313" key="2">
    <source>
        <dbReference type="EMBL" id="CAH0025005.1"/>
    </source>
</evidence>
<comment type="caution">
    <text evidence="2">The sequence shown here is derived from an EMBL/GenBank/DDBJ whole genome shotgun (WGS) entry which is preliminary data.</text>
</comment>
<dbReference type="OrthoDB" id="3557394at2759"/>
<dbReference type="InterPro" id="IPR052895">
    <property type="entry name" value="HetReg/Transcr_Mod"/>
</dbReference>